<evidence type="ECO:0000313" key="3">
    <source>
        <dbReference type="Proteomes" id="UP000326041"/>
    </source>
</evidence>
<dbReference type="RefSeq" id="WP_055608750.1">
    <property type="nucleotide sequence ID" value="NZ_CP023697.1"/>
</dbReference>
<name>A0ABX6AVD4_9ACTN</name>
<organism evidence="2 3">
    <name type="scientific">Streptomyces prasinus</name>
    <dbReference type="NCBI Taxonomy" id="67345"/>
    <lineage>
        <taxon>Bacteria</taxon>
        <taxon>Bacillati</taxon>
        <taxon>Actinomycetota</taxon>
        <taxon>Actinomycetes</taxon>
        <taxon>Kitasatosporales</taxon>
        <taxon>Streptomycetaceae</taxon>
        <taxon>Streptomyces</taxon>
    </lineage>
</organism>
<dbReference type="PANTHER" id="PTHR34846">
    <property type="entry name" value="4-CARBOXYMUCONOLACTONE DECARBOXYLASE FAMILY PROTEIN (AFU_ORTHOLOGUE AFUA_6G11590)"/>
    <property type="match status" value="1"/>
</dbReference>
<accession>A0ABX6AVD4</accession>
<evidence type="ECO:0000259" key="1">
    <source>
        <dbReference type="Pfam" id="PF02627"/>
    </source>
</evidence>
<gene>
    <name evidence="2" type="ORF">CP972_08660</name>
</gene>
<dbReference type="Proteomes" id="UP000326041">
    <property type="component" value="Chromosome"/>
</dbReference>
<sequence length="170" mass="18582">MEARFDLFANEIALTFAKRFAGASLVIQQSPLPRSTQELVSLRASQINGCGHCIDMHTKEAEAAGETAVRLHLVAAWRESTVFTEAEQAALALAEEGTRLGDAHHGVSDETWDRVREHYDDDQTAALVALVALINAANRLAVIVHQKGGSYEPGMFARAFDRVESVHGER</sequence>
<dbReference type="PANTHER" id="PTHR34846:SF7">
    <property type="entry name" value="BLL7811 PROTEIN"/>
    <property type="match status" value="1"/>
</dbReference>
<dbReference type="InterPro" id="IPR029032">
    <property type="entry name" value="AhpD-like"/>
</dbReference>
<keyword evidence="3" id="KW-1185">Reference proteome</keyword>
<dbReference type="Pfam" id="PF02627">
    <property type="entry name" value="CMD"/>
    <property type="match status" value="1"/>
</dbReference>
<dbReference type="GeneID" id="95534632"/>
<evidence type="ECO:0000313" key="2">
    <source>
        <dbReference type="EMBL" id="QEV05746.1"/>
    </source>
</evidence>
<dbReference type="Gene3D" id="1.20.1290.10">
    <property type="entry name" value="AhpD-like"/>
    <property type="match status" value="1"/>
</dbReference>
<feature type="domain" description="Carboxymuconolactone decarboxylase-like" evidence="1">
    <location>
        <begin position="25"/>
        <end position="96"/>
    </location>
</feature>
<dbReference type="InterPro" id="IPR004675">
    <property type="entry name" value="AhpD_core"/>
</dbReference>
<proteinExistence type="predicted"/>
<dbReference type="EMBL" id="CP023697">
    <property type="protein sequence ID" value="QEV05746.1"/>
    <property type="molecule type" value="Genomic_DNA"/>
</dbReference>
<reference evidence="2 3" key="1">
    <citation type="submission" date="2017-09" db="EMBL/GenBank/DDBJ databases">
        <authorList>
            <person name="Lee N."/>
            <person name="Cho B.-K."/>
        </authorList>
    </citation>
    <scope>NUCLEOTIDE SEQUENCE [LARGE SCALE GENOMIC DNA]</scope>
    <source>
        <strain evidence="2 3">ATCC 13879</strain>
    </source>
</reference>
<dbReference type="SUPFAM" id="SSF69118">
    <property type="entry name" value="AhpD-like"/>
    <property type="match status" value="1"/>
</dbReference>
<dbReference type="NCBIfam" id="TIGR00778">
    <property type="entry name" value="ahpD_dom"/>
    <property type="match status" value="1"/>
</dbReference>
<dbReference type="InterPro" id="IPR003779">
    <property type="entry name" value="CMD-like"/>
</dbReference>
<protein>
    <submittedName>
        <fullName evidence="2">Carboxymuconolactone decarboxylase family protein</fullName>
    </submittedName>
</protein>